<dbReference type="PROSITE" id="PS00041">
    <property type="entry name" value="HTH_ARAC_FAMILY_1"/>
    <property type="match status" value="1"/>
</dbReference>
<dbReference type="PANTHER" id="PTHR43280">
    <property type="entry name" value="ARAC-FAMILY TRANSCRIPTIONAL REGULATOR"/>
    <property type="match status" value="1"/>
</dbReference>
<dbReference type="PRINTS" id="PR00032">
    <property type="entry name" value="HTHARAC"/>
</dbReference>
<feature type="transmembrane region" description="Helical" evidence="4">
    <location>
        <begin position="16"/>
        <end position="38"/>
    </location>
</feature>
<keyword evidence="3" id="KW-0804">Transcription</keyword>
<keyword evidence="2" id="KW-0238">DNA-binding</keyword>
<keyword evidence="4" id="KW-0472">Membrane</keyword>
<dbReference type="PANTHER" id="PTHR43280:SF10">
    <property type="entry name" value="REGULATORY PROTEIN POCR"/>
    <property type="match status" value="1"/>
</dbReference>
<feature type="transmembrane region" description="Helical" evidence="4">
    <location>
        <begin position="307"/>
        <end position="326"/>
    </location>
</feature>
<evidence type="ECO:0000256" key="4">
    <source>
        <dbReference type="SAM" id="Phobius"/>
    </source>
</evidence>
<sequence>MQRPNWKSTPFFTRMLVFNLMLILVLGIIPLVVLFQYVMSAYNQELKNFNFQAVKQIRSTIDEQFLKPTVQIANRNLTETTSGEPPLFYPMTHNIRNEYSSLTNIGTILSSIEGELTFANSVDMYYRNNNVLFYGTKFFCFLSESDCNLGFRSAWLKEFQQTETQIGWYTIEAEDNEDHEKLISYVRSYPYFATMENRKAVFAINLKESAIRKKLTQSLDQVKGLTFILDDQGHLVSSNGSGEEEQVFLALREHWTQMTEEQPILNTEWNGKEAVAALTKSEINKWRYVTIVEKSVFYKRATDLRNFMYFLGGALLAIGILLVYMLTKKAHQPIGHALMAYSMQIHDLHDQLSKNEPVIKYHYIMNLLTGTGEPDLERPVSDMQRFLDVQLLEEHFVCFNVKPMDGLDGNSRHDVVAAYRIIERLEQPHDPTYRIWAIVSEDRQVYGIVNGSVIAAERLEQMLLEQIRQATDQPYCLCMGSPYKVAETPLSVSHREACEAARYAYFYPDRAVLRYAELQTTSRKANDGTVKALDDLADALRTGDQTKAQQTLQAVLQDTLSETYNEEYGQNLLTELVFTIRKTLKSMGISLSELYGYDIREHAKSFPNIKLFSAWLDDVVRTALQYMEERRRSPDQELDIRVKSFIEEHLFGELSLDIVAEHIGVTPNYLSRLFKQSAGVTFIEYVTKRKLEAAAKLLVENNHSVNEIAAMLGYQSTNHFIRIFKEKYGQTPKQYQKLEA</sequence>
<comment type="caution">
    <text evidence="6">The sequence shown here is derived from an EMBL/GenBank/DDBJ whole genome shotgun (WGS) entry which is preliminary data.</text>
</comment>
<dbReference type="GO" id="GO:0043565">
    <property type="term" value="F:sequence-specific DNA binding"/>
    <property type="evidence" value="ECO:0007669"/>
    <property type="project" value="InterPro"/>
</dbReference>
<evidence type="ECO:0000256" key="1">
    <source>
        <dbReference type="ARBA" id="ARBA00023015"/>
    </source>
</evidence>
<dbReference type="Proteomes" id="UP000276128">
    <property type="component" value="Unassembled WGS sequence"/>
</dbReference>
<dbReference type="GO" id="GO:0003700">
    <property type="term" value="F:DNA-binding transcription factor activity"/>
    <property type="evidence" value="ECO:0007669"/>
    <property type="project" value="InterPro"/>
</dbReference>
<dbReference type="InterPro" id="IPR018062">
    <property type="entry name" value="HTH_AraC-typ_CS"/>
</dbReference>
<evidence type="ECO:0000256" key="3">
    <source>
        <dbReference type="ARBA" id="ARBA00023163"/>
    </source>
</evidence>
<keyword evidence="4" id="KW-1133">Transmembrane helix</keyword>
<evidence type="ECO:0000313" key="7">
    <source>
        <dbReference type="Proteomes" id="UP000276128"/>
    </source>
</evidence>
<evidence type="ECO:0000256" key="2">
    <source>
        <dbReference type="ARBA" id="ARBA00023125"/>
    </source>
</evidence>
<feature type="domain" description="HTH araC/xylS-type" evidence="5">
    <location>
        <begin position="640"/>
        <end position="738"/>
    </location>
</feature>
<proteinExistence type="predicted"/>
<evidence type="ECO:0000259" key="5">
    <source>
        <dbReference type="PROSITE" id="PS01124"/>
    </source>
</evidence>
<dbReference type="Pfam" id="PF12833">
    <property type="entry name" value="HTH_18"/>
    <property type="match status" value="1"/>
</dbReference>
<dbReference type="InterPro" id="IPR009057">
    <property type="entry name" value="Homeodomain-like_sf"/>
</dbReference>
<dbReference type="SMART" id="SM00342">
    <property type="entry name" value="HTH_ARAC"/>
    <property type="match status" value="1"/>
</dbReference>
<keyword evidence="4" id="KW-0812">Transmembrane</keyword>
<dbReference type="EMBL" id="RXHU01000017">
    <property type="protein sequence ID" value="RTE10554.1"/>
    <property type="molecule type" value="Genomic_DNA"/>
</dbReference>
<gene>
    <name evidence="6" type="ORF">EJQ19_06805</name>
</gene>
<dbReference type="InterPro" id="IPR018060">
    <property type="entry name" value="HTH_AraC"/>
</dbReference>
<protein>
    <submittedName>
        <fullName evidence="6">AraC family transcriptional regulator</fullName>
    </submittedName>
</protein>
<dbReference type="Gene3D" id="1.10.10.60">
    <property type="entry name" value="Homeodomain-like"/>
    <property type="match status" value="2"/>
</dbReference>
<accession>A0A430JHN0</accession>
<organism evidence="6 7">
    <name type="scientific">Paenibacillus whitsoniae</name>
    <dbReference type="NCBI Taxonomy" id="2496558"/>
    <lineage>
        <taxon>Bacteria</taxon>
        <taxon>Bacillati</taxon>
        <taxon>Bacillota</taxon>
        <taxon>Bacilli</taxon>
        <taxon>Bacillales</taxon>
        <taxon>Paenibacillaceae</taxon>
        <taxon>Paenibacillus</taxon>
    </lineage>
</organism>
<dbReference type="Gene3D" id="3.30.450.20">
    <property type="entry name" value="PAS domain"/>
    <property type="match status" value="1"/>
</dbReference>
<dbReference type="SUPFAM" id="SSF46689">
    <property type="entry name" value="Homeodomain-like"/>
    <property type="match status" value="2"/>
</dbReference>
<reference evidence="6 7" key="1">
    <citation type="submission" date="2018-12" db="EMBL/GenBank/DDBJ databases">
        <title>Bacillus ochoae sp. nov., Paenibacillus whitsoniae sp. nov., Paenibacillus spiritus sp. nov. Isolated from the Mars Exploration Rover during spacecraft assembly.</title>
        <authorList>
            <person name="Seuylemezian A."/>
            <person name="Vaishampayan P."/>
        </authorList>
    </citation>
    <scope>NUCLEOTIDE SEQUENCE [LARGE SCALE GENOMIC DNA]</scope>
    <source>
        <strain evidence="6 7">MER 54</strain>
    </source>
</reference>
<name>A0A430JHN0_9BACL</name>
<dbReference type="OrthoDB" id="145012at2"/>
<dbReference type="PROSITE" id="PS01124">
    <property type="entry name" value="HTH_ARAC_FAMILY_2"/>
    <property type="match status" value="1"/>
</dbReference>
<evidence type="ECO:0000313" key="6">
    <source>
        <dbReference type="EMBL" id="RTE10554.1"/>
    </source>
</evidence>
<dbReference type="AlphaFoldDB" id="A0A430JHN0"/>
<keyword evidence="1" id="KW-0805">Transcription regulation</keyword>
<dbReference type="InterPro" id="IPR020449">
    <property type="entry name" value="Tscrpt_reg_AraC-type_HTH"/>
</dbReference>
<keyword evidence="7" id="KW-1185">Reference proteome</keyword>
<dbReference type="RefSeq" id="WP_126140448.1">
    <property type="nucleotide sequence ID" value="NZ_RXHU01000017.1"/>
</dbReference>